<protein>
    <submittedName>
        <fullName evidence="3">Exo-beta-1,3-glucanase</fullName>
    </submittedName>
</protein>
<dbReference type="InterPro" id="IPR024535">
    <property type="entry name" value="RHGA/B-epi-like_pectate_lyase"/>
</dbReference>
<evidence type="ECO:0000313" key="4">
    <source>
        <dbReference type="Proteomes" id="UP000053958"/>
    </source>
</evidence>
<dbReference type="AlphaFoldDB" id="A0A0F4YP01"/>
<dbReference type="STRING" id="1408163.A0A0F4YP01"/>
<keyword evidence="1" id="KW-0732">Signal</keyword>
<dbReference type="FunFam" id="2.160.20.10:FF:000026">
    <property type="entry name" value="Exo-beta-1,3-glucanase Exg0"/>
    <property type="match status" value="1"/>
</dbReference>
<sequence length="818" mass="86181">MHLTSFLTSCALVAGLSAASLDIPAVDHVVSEALSEYAAYTAYHGPTGSAAASAKATPATKNHAVMAGVSDPSYWLADIKHQGYAPYAPSADSYVVFRNVKDYGAAGDGVTDDTAAINKAISDGGRNGPSSGETTTTTPAIVYFPAGTYLISSSIIDYYYTQLIGNPNSPAVIKATSGFTGLGLIDGDQYQSNGNQGWGSTNVFFRQIRNLVLDLTDIPASSAATGIHWPTAQATSIQNVVIHMAEGSGTQHQGIFIENGSGGFLSDIVTTGGLYGLNLGNQQFTTRNLTISNAVTGISQIWDWGWTYQGLQISNTTTAIDISNGGSGAQNVGSVNIIDSSISDSHVFVTTAWTTSSKPAAAGSLILENISLNNVPVAVNGTSGTILEGSSGSTTISGWGQGHKYTPTGPTTFQGTFTPAKRPTGLVTGSSSNYYTKSKPQYEATPTSSIVSIRSAGAKGDGTTDDTQAIQSAITSAASSGQIVFFDYGIYKVSNTIYIPPGSKIVGESYPIILASGSLWSNINSPQPVVQVGKSGDQGDVEWTDMIVSTQGSAPGAVLIEYNLAASSGSGLWDVHARIGGFTGSDLQVSQCPTTAAVSTQCEAGYLSFHITKSASNVYLENVWLWTADHDIDSPNNTQISIYTGRGLLVEGSNIWLYGTAVEHHSLYQYQFANAQNVVAGFIQTETPYYQPNPDVTKSPYYTTNSTLNDPNYSSCLSGNCDALGLRVYNSQNLIFYGAGLYSFFNDYSTTCSKFGGPENCQSEIFSIEGNSTSGLWVYNLNTIGSQSQVVINGKSQASYSDNVNVFPDTIAYFTYNV</sequence>
<feature type="domain" description="Rhamnogalacturonase A/B/Epimerase-like pectate lyase" evidence="2">
    <location>
        <begin position="97"/>
        <end position="321"/>
    </location>
</feature>
<name>A0A0F4YP01_RASE3</name>
<dbReference type="GeneID" id="25318310"/>
<dbReference type="OrthoDB" id="1046782at2759"/>
<feature type="signal peptide" evidence="1">
    <location>
        <begin position="1"/>
        <end position="18"/>
    </location>
</feature>
<keyword evidence="4" id="KW-1185">Reference proteome</keyword>
<dbReference type="Pfam" id="PF12708">
    <property type="entry name" value="Pect-lyase_RHGA_epim"/>
    <property type="match status" value="2"/>
</dbReference>
<evidence type="ECO:0000259" key="2">
    <source>
        <dbReference type="Pfam" id="PF12708"/>
    </source>
</evidence>
<feature type="domain" description="Rhamnogalacturonase A/B/Epimerase-like pectate lyase" evidence="2">
    <location>
        <begin position="451"/>
        <end position="519"/>
    </location>
</feature>
<organism evidence="3 4">
    <name type="scientific">Rasamsonia emersonii (strain ATCC 16479 / CBS 393.64 / IMI 116815)</name>
    <dbReference type="NCBI Taxonomy" id="1408163"/>
    <lineage>
        <taxon>Eukaryota</taxon>
        <taxon>Fungi</taxon>
        <taxon>Dikarya</taxon>
        <taxon>Ascomycota</taxon>
        <taxon>Pezizomycotina</taxon>
        <taxon>Eurotiomycetes</taxon>
        <taxon>Eurotiomycetidae</taxon>
        <taxon>Eurotiales</taxon>
        <taxon>Trichocomaceae</taxon>
        <taxon>Rasamsonia</taxon>
    </lineage>
</organism>
<gene>
    <name evidence="3" type="ORF">T310_5990</name>
</gene>
<dbReference type="Gene3D" id="2.160.20.10">
    <property type="entry name" value="Single-stranded right-handed beta-helix, Pectin lyase-like"/>
    <property type="match status" value="2"/>
</dbReference>
<accession>A0A0F4YP01</accession>
<feature type="chain" id="PRO_5002481931" evidence="1">
    <location>
        <begin position="19"/>
        <end position="818"/>
    </location>
</feature>
<comment type="caution">
    <text evidence="3">The sequence shown here is derived from an EMBL/GenBank/DDBJ whole genome shotgun (WGS) entry which is preliminary data.</text>
</comment>
<dbReference type="SUPFAM" id="SSF51126">
    <property type="entry name" value="Pectin lyase-like"/>
    <property type="match status" value="2"/>
</dbReference>
<evidence type="ECO:0000256" key="1">
    <source>
        <dbReference type="SAM" id="SignalP"/>
    </source>
</evidence>
<proteinExistence type="predicted"/>
<dbReference type="GO" id="GO:0004650">
    <property type="term" value="F:polygalacturonase activity"/>
    <property type="evidence" value="ECO:0007669"/>
    <property type="project" value="InterPro"/>
</dbReference>
<dbReference type="CDD" id="cd23668">
    <property type="entry name" value="GH55_beta13glucanase-like"/>
    <property type="match status" value="1"/>
</dbReference>
<reference evidence="3 4" key="1">
    <citation type="submission" date="2015-04" db="EMBL/GenBank/DDBJ databases">
        <authorList>
            <person name="Heijne W.H."/>
            <person name="Fedorova N.D."/>
            <person name="Nierman W.C."/>
            <person name="Vollebregt A.W."/>
            <person name="Zhao Z."/>
            <person name="Wu L."/>
            <person name="Kumar M."/>
            <person name="Stam H."/>
            <person name="van den Berg M.A."/>
            <person name="Pel H.J."/>
        </authorList>
    </citation>
    <scope>NUCLEOTIDE SEQUENCE [LARGE SCALE GENOMIC DNA]</scope>
    <source>
        <strain evidence="3 4">CBS 393.64</strain>
    </source>
</reference>
<dbReference type="FunFam" id="2.160.20.10:FF:000023">
    <property type="entry name" value="Exo-beta-1,3-glucanase Exg0"/>
    <property type="match status" value="1"/>
</dbReference>
<evidence type="ECO:0000313" key="3">
    <source>
        <dbReference type="EMBL" id="KKA19992.1"/>
    </source>
</evidence>
<dbReference type="RefSeq" id="XP_013326604.1">
    <property type="nucleotide sequence ID" value="XM_013471150.1"/>
</dbReference>
<dbReference type="EMBL" id="LASV01000299">
    <property type="protein sequence ID" value="KKA19992.1"/>
    <property type="molecule type" value="Genomic_DNA"/>
</dbReference>
<dbReference type="PANTHER" id="PTHR33928:SF2">
    <property type="entry name" value="PECTATE LYASE SUPERFAMILY PROTEIN DOMAIN-CONTAINING PROTEIN-RELATED"/>
    <property type="match status" value="1"/>
</dbReference>
<dbReference type="InterPro" id="IPR039279">
    <property type="entry name" value="QRT3-like"/>
</dbReference>
<dbReference type="InterPro" id="IPR012334">
    <property type="entry name" value="Pectin_lyas_fold"/>
</dbReference>
<dbReference type="PANTHER" id="PTHR33928">
    <property type="entry name" value="POLYGALACTURONASE QRT3"/>
    <property type="match status" value="1"/>
</dbReference>
<dbReference type="InterPro" id="IPR011050">
    <property type="entry name" value="Pectin_lyase_fold/virulence"/>
</dbReference>
<dbReference type="Proteomes" id="UP000053958">
    <property type="component" value="Unassembled WGS sequence"/>
</dbReference>